<evidence type="ECO:0000259" key="3">
    <source>
        <dbReference type="PROSITE" id="PS51186"/>
    </source>
</evidence>
<evidence type="ECO:0000313" key="5">
    <source>
        <dbReference type="Proteomes" id="UP000292027"/>
    </source>
</evidence>
<dbReference type="CDD" id="cd04301">
    <property type="entry name" value="NAT_SF"/>
    <property type="match status" value="1"/>
</dbReference>
<dbReference type="PANTHER" id="PTHR43877">
    <property type="entry name" value="AMINOALKYLPHOSPHONATE N-ACETYLTRANSFERASE-RELATED-RELATED"/>
    <property type="match status" value="1"/>
</dbReference>
<dbReference type="InterPro" id="IPR000182">
    <property type="entry name" value="GNAT_dom"/>
</dbReference>
<dbReference type="InterPro" id="IPR016181">
    <property type="entry name" value="Acyl_CoA_acyltransferase"/>
</dbReference>
<dbReference type="GO" id="GO:0016747">
    <property type="term" value="F:acyltransferase activity, transferring groups other than amino-acyl groups"/>
    <property type="evidence" value="ECO:0007669"/>
    <property type="project" value="InterPro"/>
</dbReference>
<evidence type="ECO:0000256" key="2">
    <source>
        <dbReference type="ARBA" id="ARBA00023315"/>
    </source>
</evidence>
<evidence type="ECO:0000256" key="1">
    <source>
        <dbReference type="ARBA" id="ARBA00022679"/>
    </source>
</evidence>
<accession>A0A4Q7X6V8</accession>
<reference evidence="4 5" key="1">
    <citation type="journal article" date="2015" name="Stand. Genomic Sci.">
        <title>Genomic Encyclopedia of Bacterial and Archaeal Type Strains, Phase III: the genomes of soil and plant-associated and newly described type strains.</title>
        <authorList>
            <person name="Whitman W.B."/>
            <person name="Woyke T."/>
            <person name="Klenk H.P."/>
            <person name="Zhou Y."/>
            <person name="Lilburn T.G."/>
            <person name="Beck B.J."/>
            <person name="De Vos P."/>
            <person name="Vandamme P."/>
            <person name="Eisen J.A."/>
            <person name="Garrity G."/>
            <person name="Hugenholtz P."/>
            <person name="Kyrpides N.C."/>
        </authorList>
    </citation>
    <scope>NUCLEOTIDE SEQUENCE [LARGE SCALE GENOMIC DNA]</scope>
    <source>
        <strain evidence="4 5">VKM Ac-2540</strain>
    </source>
</reference>
<protein>
    <submittedName>
        <fullName evidence="4">Acetyltransferase (GNAT) family protein</fullName>
    </submittedName>
</protein>
<proteinExistence type="predicted"/>
<gene>
    <name evidence="4" type="ORF">EV645_0973</name>
</gene>
<organism evidence="4 5">
    <name type="scientific">Kribbella rubisoli</name>
    <dbReference type="NCBI Taxonomy" id="3075929"/>
    <lineage>
        <taxon>Bacteria</taxon>
        <taxon>Bacillati</taxon>
        <taxon>Actinomycetota</taxon>
        <taxon>Actinomycetes</taxon>
        <taxon>Propionibacteriales</taxon>
        <taxon>Kribbellaceae</taxon>
        <taxon>Kribbella</taxon>
    </lineage>
</organism>
<dbReference type="Gene3D" id="3.40.630.30">
    <property type="match status" value="1"/>
</dbReference>
<keyword evidence="2" id="KW-0012">Acyltransferase</keyword>
<comment type="caution">
    <text evidence="4">The sequence shown here is derived from an EMBL/GenBank/DDBJ whole genome shotgun (WGS) entry which is preliminary data.</text>
</comment>
<dbReference type="AlphaFoldDB" id="A0A4Q7X6V8"/>
<dbReference type="Pfam" id="PF00583">
    <property type="entry name" value="Acetyltransf_1"/>
    <property type="match status" value="1"/>
</dbReference>
<dbReference type="Proteomes" id="UP000292027">
    <property type="component" value="Unassembled WGS sequence"/>
</dbReference>
<evidence type="ECO:0000313" key="4">
    <source>
        <dbReference type="EMBL" id="RZU18774.1"/>
    </source>
</evidence>
<name>A0A4Q7X6V8_9ACTN</name>
<dbReference type="EMBL" id="SHKR01000011">
    <property type="protein sequence ID" value="RZU18774.1"/>
    <property type="molecule type" value="Genomic_DNA"/>
</dbReference>
<keyword evidence="1" id="KW-0808">Transferase</keyword>
<dbReference type="InterPro" id="IPR050832">
    <property type="entry name" value="Bact_Acetyltransf"/>
</dbReference>
<dbReference type="SUPFAM" id="SSF55729">
    <property type="entry name" value="Acyl-CoA N-acyltransferases (Nat)"/>
    <property type="match status" value="1"/>
</dbReference>
<dbReference type="PROSITE" id="PS51186">
    <property type="entry name" value="GNAT"/>
    <property type="match status" value="1"/>
</dbReference>
<feature type="domain" description="N-acetyltransferase" evidence="3">
    <location>
        <begin position="14"/>
        <end position="166"/>
    </location>
</feature>
<sequence length="167" mass="18182">MNGWDPQLCHSSTMEISAVDGSAELASITATLLAQLPTWFGIPEANTEYVNAACDLPGLVARADDEPVGMLLYRRHFPQASEIHLMAVAPNWHRHGIGAAMVHRLVSDLRGSGCQLLQVKTLGPSRPNAGYAATRAFYEAMGFLPLEELTTLWGNNPCLLMVMPLRP</sequence>
<keyword evidence="5" id="KW-1185">Reference proteome</keyword>